<dbReference type="EMBL" id="JAUCAQ010000037">
    <property type="protein sequence ID" value="MDM7647507.1"/>
    <property type="molecule type" value="Genomic_DNA"/>
</dbReference>
<comment type="caution">
    <text evidence="1">The sequence shown here is derived from an EMBL/GenBank/DDBJ whole genome shotgun (WGS) entry which is preliminary data.</text>
</comment>
<dbReference type="InterPro" id="IPR003615">
    <property type="entry name" value="HNH_nuc"/>
</dbReference>
<accession>A0ABT7S1Q1</accession>
<evidence type="ECO:0000313" key="1">
    <source>
        <dbReference type="EMBL" id="MDM7647507.1"/>
    </source>
</evidence>
<gene>
    <name evidence="1" type="ORF">QUE93_10860</name>
</gene>
<dbReference type="CDD" id="cd00085">
    <property type="entry name" value="HNHc"/>
    <property type="match status" value="1"/>
</dbReference>
<keyword evidence="2" id="KW-1185">Reference proteome</keyword>
<name>A0ABT7S1Q1_9LACO</name>
<proteinExistence type="predicted"/>
<dbReference type="RefSeq" id="WP_289457249.1">
    <property type="nucleotide sequence ID" value="NZ_JAUCAQ010000037.1"/>
</dbReference>
<evidence type="ECO:0000313" key="2">
    <source>
        <dbReference type="Proteomes" id="UP001242903"/>
    </source>
</evidence>
<keyword evidence="1" id="KW-0540">Nuclease</keyword>
<keyword evidence="1" id="KW-0255">Endonuclease</keyword>
<keyword evidence="1" id="KW-0378">Hydrolase</keyword>
<sequence length="162" mass="19274">MKMRHCKYQGCRKLIPYDESYCHAHELVMASKAVDEEIERKRLESVSQGYRASERHTRYANSEHSHELGHAFYHSQQWARLSARVKVRDLYTDSIDRLVYGKGELIVDHIVPRLVDEGRALDESNLWLLNREHHNRKTGLEKKMTTEQLKRMTKNDWIELLK</sequence>
<dbReference type="GO" id="GO:0004519">
    <property type="term" value="F:endonuclease activity"/>
    <property type="evidence" value="ECO:0007669"/>
    <property type="project" value="UniProtKB-KW"/>
</dbReference>
<dbReference type="Proteomes" id="UP001242903">
    <property type="component" value="Unassembled WGS sequence"/>
</dbReference>
<reference evidence="1 2" key="1">
    <citation type="submission" date="2023-06" db="EMBL/GenBank/DDBJ databases">
        <title>Draft Genome Sequences of lactic acid bacteria strains isolated from fermented milk products.</title>
        <authorList>
            <person name="Elcheninov A.G."/>
            <person name="Klyukina A."/>
            <person name="Zayulina K.S."/>
            <person name="Gavirova L.A."/>
            <person name="Shcherbakova P.A."/>
            <person name="Shestakov A.I."/>
            <person name="Kublanov I.V."/>
            <person name="Kochetkova T.V."/>
        </authorList>
    </citation>
    <scope>NUCLEOTIDE SEQUENCE [LARGE SCALE GENOMIC DNA]</scope>
    <source>
        <strain evidence="1 2">TOM.81</strain>
    </source>
</reference>
<organism evidence="1 2">
    <name type="scientific">Leuconostoc falkenbergense</name>
    <dbReference type="NCBI Taxonomy" id="2766470"/>
    <lineage>
        <taxon>Bacteria</taxon>
        <taxon>Bacillati</taxon>
        <taxon>Bacillota</taxon>
        <taxon>Bacilli</taxon>
        <taxon>Lactobacillales</taxon>
        <taxon>Lactobacillaceae</taxon>
        <taxon>Leuconostoc</taxon>
    </lineage>
</organism>
<protein>
    <submittedName>
        <fullName evidence="1">HNH endonuclease signature motif containing protein</fullName>
    </submittedName>
</protein>